<evidence type="ECO:0000313" key="2">
    <source>
        <dbReference type="Proteomes" id="UP001234178"/>
    </source>
</evidence>
<name>A0ABQ9Z8H4_9CRUS</name>
<proteinExistence type="predicted"/>
<evidence type="ECO:0000313" key="1">
    <source>
        <dbReference type="EMBL" id="KAK4009202.1"/>
    </source>
</evidence>
<dbReference type="EMBL" id="JAOYFB010000003">
    <property type="protein sequence ID" value="KAK4009202.1"/>
    <property type="molecule type" value="Genomic_DNA"/>
</dbReference>
<dbReference type="Proteomes" id="UP001234178">
    <property type="component" value="Unassembled WGS sequence"/>
</dbReference>
<sequence length="83" mass="9394">MEDSFTSDLKQKGVYGDHGLQYIKRVEIRPAAATYISPLAVWILKLKVSKQTVRHMARCNYRSIQSTKVHSLHNIVLPNGVVS</sequence>
<reference evidence="1 2" key="1">
    <citation type="journal article" date="2023" name="Nucleic Acids Res.">
        <title>The hologenome of Daphnia magna reveals possible DNA methylation and microbiome-mediated evolution of the host genome.</title>
        <authorList>
            <person name="Chaturvedi A."/>
            <person name="Li X."/>
            <person name="Dhandapani V."/>
            <person name="Marshall H."/>
            <person name="Kissane S."/>
            <person name="Cuenca-Cambronero M."/>
            <person name="Asole G."/>
            <person name="Calvet F."/>
            <person name="Ruiz-Romero M."/>
            <person name="Marangio P."/>
            <person name="Guigo R."/>
            <person name="Rago D."/>
            <person name="Mirbahai L."/>
            <person name="Eastwood N."/>
            <person name="Colbourne J.K."/>
            <person name="Zhou J."/>
            <person name="Mallon E."/>
            <person name="Orsini L."/>
        </authorList>
    </citation>
    <scope>NUCLEOTIDE SEQUENCE [LARGE SCALE GENOMIC DNA]</scope>
    <source>
        <strain evidence="1">LRV0_1</strain>
    </source>
</reference>
<organism evidence="1 2">
    <name type="scientific">Daphnia magna</name>
    <dbReference type="NCBI Taxonomy" id="35525"/>
    <lineage>
        <taxon>Eukaryota</taxon>
        <taxon>Metazoa</taxon>
        <taxon>Ecdysozoa</taxon>
        <taxon>Arthropoda</taxon>
        <taxon>Crustacea</taxon>
        <taxon>Branchiopoda</taxon>
        <taxon>Diplostraca</taxon>
        <taxon>Cladocera</taxon>
        <taxon>Anomopoda</taxon>
        <taxon>Daphniidae</taxon>
        <taxon>Daphnia</taxon>
    </lineage>
</organism>
<comment type="caution">
    <text evidence="1">The sequence shown here is derived from an EMBL/GenBank/DDBJ whole genome shotgun (WGS) entry which is preliminary data.</text>
</comment>
<gene>
    <name evidence="1" type="ORF">OUZ56_018311</name>
</gene>
<accession>A0ABQ9Z8H4</accession>
<keyword evidence="2" id="KW-1185">Reference proteome</keyword>
<protein>
    <submittedName>
        <fullName evidence="1">Uncharacterized protein</fullName>
    </submittedName>
</protein>